<dbReference type="OrthoDB" id="9808944at2"/>
<dbReference type="AlphaFoldDB" id="A0A1H8L5Y0"/>
<protein>
    <submittedName>
        <fullName evidence="1">Flagellar protein FlaF</fullName>
    </submittedName>
</protein>
<dbReference type="Pfam" id="PF07309">
    <property type="entry name" value="FlaF"/>
    <property type="match status" value="1"/>
</dbReference>
<proteinExistence type="predicted"/>
<keyword evidence="1" id="KW-0969">Cilium</keyword>
<dbReference type="InterPro" id="IPR010845">
    <property type="entry name" value="FlaF"/>
</dbReference>
<dbReference type="RefSeq" id="WP_091846521.1">
    <property type="nucleotide sequence ID" value="NZ_FOCM01000009.1"/>
</dbReference>
<reference evidence="2" key="1">
    <citation type="submission" date="2016-10" db="EMBL/GenBank/DDBJ databases">
        <authorList>
            <person name="Varghese N."/>
            <person name="Submissions S."/>
        </authorList>
    </citation>
    <scope>NUCLEOTIDE SEQUENCE [LARGE SCALE GENOMIC DNA]</scope>
    <source>
        <strain evidence="2">DSM 26893</strain>
    </source>
</reference>
<evidence type="ECO:0000313" key="1">
    <source>
        <dbReference type="EMBL" id="SEO00491.1"/>
    </source>
</evidence>
<dbReference type="GO" id="GO:0044781">
    <property type="term" value="P:bacterial-type flagellum organization"/>
    <property type="evidence" value="ECO:0007669"/>
    <property type="project" value="InterPro"/>
</dbReference>
<dbReference type="Proteomes" id="UP000199372">
    <property type="component" value="Unassembled WGS sequence"/>
</dbReference>
<gene>
    <name evidence="1" type="ORF">SAMN04488011_10998</name>
</gene>
<keyword evidence="1" id="KW-0282">Flagellum</keyword>
<dbReference type="EMBL" id="FOCM01000009">
    <property type="protein sequence ID" value="SEO00491.1"/>
    <property type="molecule type" value="Genomic_DNA"/>
</dbReference>
<accession>A0A1H8L5Y0</accession>
<sequence>MNTSLLAQNAYAARSGPTRTATGQEYDTFARVTSALRSAETIHDKARAIHRNRELWSILASDVAGIGNQLPTELRAQIFYLAEFTAQHSSKVLTGGGDVDVLVDINTSIMRGLRGDRARAT</sequence>
<keyword evidence="1" id="KW-0966">Cell projection</keyword>
<name>A0A1H8L5Y0_9RHOB</name>
<evidence type="ECO:0000313" key="2">
    <source>
        <dbReference type="Proteomes" id="UP000199372"/>
    </source>
</evidence>
<dbReference type="NCBIfam" id="NF009435">
    <property type="entry name" value="PRK12794.1"/>
    <property type="match status" value="1"/>
</dbReference>
<organism evidence="1 2">
    <name type="scientific">Palleronia pelagia</name>
    <dbReference type="NCBI Taxonomy" id="387096"/>
    <lineage>
        <taxon>Bacteria</taxon>
        <taxon>Pseudomonadati</taxon>
        <taxon>Pseudomonadota</taxon>
        <taxon>Alphaproteobacteria</taxon>
        <taxon>Rhodobacterales</taxon>
        <taxon>Roseobacteraceae</taxon>
        <taxon>Palleronia</taxon>
    </lineage>
</organism>
<keyword evidence="2" id="KW-1185">Reference proteome</keyword>